<dbReference type="AlphaFoldDB" id="A0AAD3DVN9"/>
<feature type="non-terminal residue" evidence="2">
    <location>
        <position position="225"/>
    </location>
</feature>
<feature type="domain" description="Peroxisomal multifunctional enzyme type 2-like N-terminal" evidence="1">
    <location>
        <begin position="94"/>
        <end position="223"/>
    </location>
</feature>
<dbReference type="GO" id="GO:0044594">
    <property type="term" value="F:17-beta-hydroxysteroid dehydrogenase (NAD+) activity"/>
    <property type="evidence" value="ECO:0007669"/>
    <property type="project" value="TreeGrafter"/>
</dbReference>
<dbReference type="GO" id="GO:0003857">
    <property type="term" value="F:(3S)-3-hydroxyacyl-CoA dehydrogenase (NAD+) activity"/>
    <property type="evidence" value="ECO:0007669"/>
    <property type="project" value="TreeGrafter"/>
</dbReference>
<dbReference type="InterPro" id="IPR029069">
    <property type="entry name" value="HotDog_dom_sf"/>
</dbReference>
<name>A0AAD3DVN9_9CHLO</name>
<proteinExistence type="predicted"/>
<reference evidence="2 3" key="1">
    <citation type="journal article" date="2021" name="Sci. Rep.">
        <title>Genome sequencing of the multicellular alga Astrephomene provides insights into convergent evolution of germ-soma differentiation.</title>
        <authorList>
            <person name="Yamashita S."/>
            <person name="Yamamoto K."/>
            <person name="Matsuzaki R."/>
            <person name="Suzuki S."/>
            <person name="Yamaguchi H."/>
            <person name="Hirooka S."/>
            <person name="Minakuchi Y."/>
            <person name="Miyagishima S."/>
            <person name="Kawachi M."/>
            <person name="Toyoda A."/>
            <person name="Nozaki H."/>
        </authorList>
    </citation>
    <scope>NUCLEOTIDE SEQUENCE [LARGE SCALE GENOMIC DNA]</scope>
    <source>
        <strain evidence="2 3">NIES-4017</strain>
    </source>
</reference>
<comment type="caution">
    <text evidence="2">The sequence shown here is derived from an EMBL/GenBank/DDBJ whole genome shotgun (WGS) entry which is preliminary data.</text>
</comment>
<feature type="non-terminal residue" evidence="2">
    <location>
        <position position="1"/>
    </location>
</feature>
<dbReference type="Gene3D" id="3.10.129.10">
    <property type="entry name" value="Hotdog Thioesterase"/>
    <property type="match status" value="1"/>
</dbReference>
<evidence type="ECO:0000313" key="2">
    <source>
        <dbReference type="EMBL" id="GFR48960.1"/>
    </source>
</evidence>
<dbReference type="GO" id="GO:0006635">
    <property type="term" value="P:fatty acid beta-oxidation"/>
    <property type="evidence" value="ECO:0007669"/>
    <property type="project" value="TreeGrafter"/>
</dbReference>
<keyword evidence="3" id="KW-1185">Reference proteome</keyword>
<accession>A0AAD3DVN9</accession>
<dbReference type="GO" id="GO:0004300">
    <property type="term" value="F:enoyl-CoA hydratase activity"/>
    <property type="evidence" value="ECO:0007669"/>
    <property type="project" value="TreeGrafter"/>
</dbReference>
<sequence length="225" mass="24215">NCSSLIYINTGYCLTKDKLRAVASLFGVHKHRNTLSVTSPRASIALSRKILHIRNIIIRIPKTSIDMDVASGGDSGVMDIVSLRSRRLGNYTHNYTSRDAMLYALGLGCDPTSDLRYVYEGSKDFAVLPTYAIVAAHPSLDLVPLASYLPGGLDRAAALHGEQYLQLSGAPLPREGGSLVSRPQLVDVRAKGNGLVVVLRTVTTDGDSGREVAVNEFTTFILGKG</sequence>
<gene>
    <name evidence="2" type="ORF">Agub_g10974</name>
</gene>
<evidence type="ECO:0000259" key="1">
    <source>
        <dbReference type="Pfam" id="PF22622"/>
    </source>
</evidence>
<protein>
    <recommendedName>
        <fullName evidence="1">Peroxisomal multifunctional enzyme type 2-like N-terminal domain-containing protein</fullName>
    </recommendedName>
</protein>
<dbReference type="PANTHER" id="PTHR13078">
    <property type="entry name" value="PEROXISOMAL MULTIFUNCTIONAL ENZYME TYPE 2-RELATED"/>
    <property type="match status" value="1"/>
</dbReference>
<dbReference type="EMBL" id="BMAR01000027">
    <property type="protein sequence ID" value="GFR48960.1"/>
    <property type="molecule type" value="Genomic_DNA"/>
</dbReference>
<organism evidence="2 3">
    <name type="scientific">Astrephomene gubernaculifera</name>
    <dbReference type="NCBI Taxonomy" id="47775"/>
    <lineage>
        <taxon>Eukaryota</taxon>
        <taxon>Viridiplantae</taxon>
        <taxon>Chlorophyta</taxon>
        <taxon>core chlorophytes</taxon>
        <taxon>Chlorophyceae</taxon>
        <taxon>CS clade</taxon>
        <taxon>Chlamydomonadales</taxon>
        <taxon>Astrephomenaceae</taxon>
        <taxon>Astrephomene</taxon>
    </lineage>
</organism>
<dbReference type="InterPro" id="IPR054357">
    <property type="entry name" value="MFE-2_N"/>
</dbReference>
<dbReference type="SUPFAM" id="SSF54637">
    <property type="entry name" value="Thioesterase/thiol ester dehydrase-isomerase"/>
    <property type="match status" value="1"/>
</dbReference>
<dbReference type="Pfam" id="PF22622">
    <property type="entry name" value="MFE-2_hydrat-2_N"/>
    <property type="match status" value="1"/>
</dbReference>
<dbReference type="GO" id="GO:0005777">
    <property type="term" value="C:peroxisome"/>
    <property type="evidence" value="ECO:0007669"/>
    <property type="project" value="TreeGrafter"/>
</dbReference>
<dbReference type="Proteomes" id="UP001054857">
    <property type="component" value="Unassembled WGS sequence"/>
</dbReference>
<dbReference type="PANTHER" id="PTHR13078:SF56">
    <property type="entry name" value="PEROXISOMAL MULTIFUNCTIONAL ENZYME TYPE 2"/>
    <property type="match status" value="1"/>
</dbReference>
<evidence type="ECO:0000313" key="3">
    <source>
        <dbReference type="Proteomes" id="UP001054857"/>
    </source>
</evidence>